<evidence type="ECO:0000313" key="2">
    <source>
        <dbReference type="Proteomes" id="UP000188268"/>
    </source>
</evidence>
<sequence>MAVSSKSGIKSFNCRIFCTRNRLAEPSPVISRSDKKELVKKFLHIERDGSGGKVA</sequence>
<dbReference type="Proteomes" id="UP000188268">
    <property type="component" value="Unassembled WGS sequence"/>
</dbReference>
<protein>
    <submittedName>
        <fullName evidence="1">Uncharacterized protein</fullName>
    </submittedName>
</protein>
<dbReference type="AlphaFoldDB" id="A0A1R3HF16"/>
<comment type="caution">
    <text evidence="1">The sequence shown here is derived from an EMBL/GenBank/DDBJ whole genome shotgun (WGS) entry which is preliminary data.</text>
</comment>
<name>A0A1R3HF16_COCAP</name>
<organism evidence="1 2">
    <name type="scientific">Corchorus capsularis</name>
    <name type="common">Jute</name>
    <dbReference type="NCBI Taxonomy" id="210143"/>
    <lineage>
        <taxon>Eukaryota</taxon>
        <taxon>Viridiplantae</taxon>
        <taxon>Streptophyta</taxon>
        <taxon>Embryophyta</taxon>
        <taxon>Tracheophyta</taxon>
        <taxon>Spermatophyta</taxon>
        <taxon>Magnoliopsida</taxon>
        <taxon>eudicotyledons</taxon>
        <taxon>Gunneridae</taxon>
        <taxon>Pentapetalae</taxon>
        <taxon>rosids</taxon>
        <taxon>malvids</taxon>
        <taxon>Malvales</taxon>
        <taxon>Malvaceae</taxon>
        <taxon>Grewioideae</taxon>
        <taxon>Apeibeae</taxon>
        <taxon>Corchorus</taxon>
    </lineage>
</organism>
<gene>
    <name evidence="1" type="ORF">CCACVL1_19803</name>
</gene>
<proteinExistence type="predicted"/>
<dbReference type="Gramene" id="OMO68848">
    <property type="protein sequence ID" value="OMO68848"/>
    <property type="gene ID" value="CCACVL1_19803"/>
</dbReference>
<accession>A0A1R3HF16</accession>
<reference evidence="1 2" key="1">
    <citation type="submission" date="2013-09" db="EMBL/GenBank/DDBJ databases">
        <title>Corchorus capsularis genome sequencing.</title>
        <authorList>
            <person name="Alam M."/>
            <person name="Haque M.S."/>
            <person name="Islam M.S."/>
            <person name="Emdad E.M."/>
            <person name="Islam M.M."/>
            <person name="Ahmed B."/>
            <person name="Halim A."/>
            <person name="Hossen Q.M.M."/>
            <person name="Hossain M.Z."/>
            <person name="Ahmed R."/>
            <person name="Khan M.M."/>
            <person name="Islam R."/>
            <person name="Rashid M.M."/>
            <person name="Khan S.A."/>
            <person name="Rahman M.S."/>
            <person name="Alam M."/>
        </authorList>
    </citation>
    <scope>NUCLEOTIDE SEQUENCE [LARGE SCALE GENOMIC DNA]</scope>
    <source>
        <strain evidence="2">cv. CVL-1</strain>
        <tissue evidence="1">Whole seedling</tissue>
    </source>
</reference>
<dbReference type="EMBL" id="AWWV01012147">
    <property type="protein sequence ID" value="OMO68848.1"/>
    <property type="molecule type" value="Genomic_DNA"/>
</dbReference>
<keyword evidence="2" id="KW-1185">Reference proteome</keyword>
<evidence type="ECO:0000313" key="1">
    <source>
        <dbReference type="EMBL" id="OMO68848.1"/>
    </source>
</evidence>